<dbReference type="InterPro" id="IPR011990">
    <property type="entry name" value="TPR-like_helical_dom_sf"/>
</dbReference>
<dbReference type="GO" id="GO:0003723">
    <property type="term" value="F:RNA binding"/>
    <property type="evidence" value="ECO:0007669"/>
    <property type="project" value="InterPro"/>
</dbReference>
<dbReference type="InterPro" id="IPR046960">
    <property type="entry name" value="PPR_At4g14850-like_plant"/>
</dbReference>
<dbReference type="PROSITE" id="PS51375">
    <property type="entry name" value="PPR"/>
    <property type="match status" value="6"/>
</dbReference>
<dbReference type="FunFam" id="1.25.40.10:FF:000381">
    <property type="entry name" value="Pentatricopeptide repeat-containing protein"/>
    <property type="match status" value="1"/>
</dbReference>
<evidence type="ECO:0000313" key="3">
    <source>
        <dbReference type="EMBL" id="KAJ7944058.1"/>
    </source>
</evidence>
<organism evidence="3 4">
    <name type="scientific">Quillaja saponaria</name>
    <name type="common">Soap bark tree</name>
    <dbReference type="NCBI Taxonomy" id="32244"/>
    <lineage>
        <taxon>Eukaryota</taxon>
        <taxon>Viridiplantae</taxon>
        <taxon>Streptophyta</taxon>
        <taxon>Embryophyta</taxon>
        <taxon>Tracheophyta</taxon>
        <taxon>Spermatophyta</taxon>
        <taxon>Magnoliopsida</taxon>
        <taxon>eudicotyledons</taxon>
        <taxon>Gunneridae</taxon>
        <taxon>Pentapetalae</taxon>
        <taxon>rosids</taxon>
        <taxon>fabids</taxon>
        <taxon>Fabales</taxon>
        <taxon>Quillajaceae</taxon>
        <taxon>Quillaja</taxon>
    </lineage>
</organism>
<feature type="repeat" description="PPR" evidence="2">
    <location>
        <begin position="292"/>
        <end position="326"/>
    </location>
</feature>
<name>A0AAD7KQB1_QUISA</name>
<dbReference type="PANTHER" id="PTHR24015:SF548">
    <property type="entry name" value="OS08G0340900 PROTEIN"/>
    <property type="match status" value="1"/>
</dbReference>
<dbReference type="FunFam" id="1.25.40.10:FF:000090">
    <property type="entry name" value="Pentatricopeptide repeat-containing protein, chloroplastic"/>
    <property type="match status" value="1"/>
</dbReference>
<dbReference type="InterPro" id="IPR046848">
    <property type="entry name" value="E_motif"/>
</dbReference>
<proteinExistence type="predicted"/>
<dbReference type="FunFam" id="1.25.40.10:FF:000343">
    <property type="entry name" value="Pentatricopeptide repeat-containing protein At3g58590"/>
    <property type="match status" value="1"/>
</dbReference>
<evidence type="ECO:0000256" key="2">
    <source>
        <dbReference type="PROSITE-ProRule" id="PRU00708"/>
    </source>
</evidence>
<dbReference type="EMBL" id="JARAOO010000014">
    <property type="protein sequence ID" value="KAJ7944058.1"/>
    <property type="molecule type" value="Genomic_DNA"/>
</dbReference>
<dbReference type="PANTHER" id="PTHR24015">
    <property type="entry name" value="OS07G0578800 PROTEIN-RELATED"/>
    <property type="match status" value="1"/>
</dbReference>
<dbReference type="KEGG" id="qsa:O6P43_033518"/>
<evidence type="ECO:0000256" key="1">
    <source>
        <dbReference type="ARBA" id="ARBA00022737"/>
    </source>
</evidence>
<dbReference type="Pfam" id="PF20431">
    <property type="entry name" value="E_motif"/>
    <property type="match status" value="1"/>
</dbReference>
<evidence type="ECO:0000313" key="4">
    <source>
        <dbReference type="Proteomes" id="UP001163823"/>
    </source>
</evidence>
<dbReference type="AlphaFoldDB" id="A0AAD7KQB1"/>
<accession>A0AAD7KQB1</accession>
<dbReference type="NCBIfam" id="TIGR00756">
    <property type="entry name" value="PPR"/>
    <property type="match status" value="5"/>
</dbReference>
<reference evidence="3" key="1">
    <citation type="journal article" date="2023" name="Science">
        <title>Elucidation of the pathway for biosynthesis of saponin adjuvants from the soapbark tree.</title>
        <authorList>
            <person name="Reed J."/>
            <person name="Orme A."/>
            <person name="El-Demerdash A."/>
            <person name="Owen C."/>
            <person name="Martin L.B.B."/>
            <person name="Misra R.C."/>
            <person name="Kikuchi S."/>
            <person name="Rejzek M."/>
            <person name="Martin A.C."/>
            <person name="Harkess A."/>
            <person name="Leebens-Mack J."/>
            <person name="Louveau T."/>
            <person name="Stephenson M.J."/>
            <person name="Osbourn A."/>
        </authorList>
    </citation>
    <scope>NUCLEOTIDE SEQUENCE</scope>
    <source>
        <strain evidence="3">S10</strain>
    </source>
</reference>
<comment type="caution">
    <text evidence="3">The sequence shown here is derived from an EMBL/GenBank/DDBJ whole genome shotgun (WGS) entry which is preliminary data.</text>
</comment>
<protein>
    <submittedName>
        <fullName evidence="3">Pentatricopeptide repeat-containing protein</fullName>
    </submittedName>
</protein>
<dbReference type="GO" id="GO:0009451">
    <property type="term" value="P:RNA modification"/>
    <property type="evidence" value="ECO:0007669"/>
    <property type="project" value="InterPro"/>
</dbReference>
<feature type="repeat" description="PPR" evidence="2">
    <location>
        <begin position="91"/>
        <end position="125"/>
    </location>
</feature>
<feature type="repeat" description="PPR" evidence="2">
    <location>
        <begin position="596"/>
        <end position="630"/>
    </location>
</feature>
<feature type="repeat" description="PPR" evidence="2">
    <location>
        <begin position="261"/>
        <end position="291"/>
    </location>
</feature>
<keyword evidence="4" id="KW-1185">Reference proteome</keyword>
<dbReference type="Gene3D" id="1.25.40.10">
    <property type="entry name" value="Tetratricopeptide repeat domain"/>
    <property type="match status" value="6"/>
</dbReference>
<gene>
    <name evidence="3" type="ORF">O6P43_033518</name>
</gene>
<keyword evidence="1" id="KW-0677">Repeat</keyword>
<dbReference type="Pfam" id="PF01535">
    <property type="entry name" value="PPR"/>
    <property type="match status" value="5"/>
</dbReference>
<feature type="repeat" description="PPR" evidence="2">
    <location>
        <begin position="193"/>
        <end position="223"/>
    </location>
</feature>
<sequence length="772" mass="86362">MLLRKTIKLCTHSYHMAVASNATVVLEPISLILGTNSKPKSIRECKQIHAKLLVSQTISEVHVINTLLSLYTKCGDLEHAHLLFDGMPQKNVVTWTTLISAHIRAGSFREALKMFKEMLEVGERPNQYTFSVLLRVCAAPAFLTLGLQFHGMMVHFGLVRDKFAGSSLVYMYFKAGNNLDDTYLIFDELLEKDRVTWNVMISGFAEVGACDVVLKLLSEMREIDDLKPDDITFTSLVKCCYSLEEVKQIHGLALKFGTEVDIVVGSALVDLYGKCGDMDSAWKIFDSMERKDNFVWSSIISGYTKNGNGQEAVAFFRNMCRQGRKLDQHVLSSTLKGCAEAKDLNVGIQVHAQMIKNGYRNDCFVASVLLSLYADFGELDEAKKLFKTIDDRDIVAWNSMILAYAHLDKGSAPCIELFKELKATLLQFDGATVIAVLKSCQSISDLVTGMQIHSVLVKSNLSFQTLVGNAVVHMYSECGEIDNAYKAFVDIVQKDDSSWSSVIGMYQQNGTELEALRLCKEMLANGIAFTSYSLPSSIAACSELSAIDVGKQFHAFIIKSGLNSDVYVGSSMIDMYAKCGNIEESKKVFGEQIQLNEVTYNAMISGYGHHGKAEEAIEVFNKMEKMGLIPNHVTFLAVLSSCSHVGYVEESLHFFSLMHYKYKIKPESEHYACLVDVYGRAGRLDDAYQLIENDGSESAWRTLLSACRIYCNTKLAEICVRKLVELNPNDHVSYVLSSNIYSGEGKWEEALKWRQKMAKSKVRKDRGRSWLI</sequence>
<dbReference type="Pfam" id="PF13041">
    <property type="entry name" value="PPR_2"/>
    <property type="match status" value="4"/>
</dbReference>
<dbReference type="InterPro" id="IPR002885">
    <property type="entry name" value="PPR_rpt"/>
</dbReference>
<dbReference type="SUPFAM" id="SSF48452">
    <property type="entry name" value="TPR-like"/>
    <property type="match status" value="1"/>
</dbReference>
<dbReference type="Proteomes" id="UP001163823">
    <property type="component" value="Chromosome 14"/>
</dbReference>
<feature type="repeat" description="PPR" evidence="2">
    <location>
        <begin position="495"/>
        <end position="529"/>
    </location>
</feature>